<accession>A0AAV3SDN1</accession>
<organism evidence="2 3">
    <name type="scientific">Halococcus dombrowskii</name>
    <dbReference type="NCBI Taxonomy" id="179637"/>
    <lineage>
        <taxon>Archaea</taxon>
        <taxon>Methanobacteriati</taxon>
        <taxon>Methanobacteriota</taxon>
        <taxon>Stenosarchaea group</taxon>
        <taxon>Halobacteria</taxon>
        <taxon>Halobacteriales</taxon>
        <taxon>Halococcaceae</taxon>
        <taxon>Halococcus</taxon>
    </lineage>
</organism>
<reference evidence="2" key="2">
    <citation type="submission" date="2023-12" db="EMBL/GenBank/DDBJ databases">
        <authorList>
            <person name="Sun Q."/>
            <person name="Inoue M."/>
        </authorList>
    </citation>
    <scope>NUCLEOTIDE SEQUENCE</scope>
    <source>
        <strain evidence="2">JCM 12289</strain>
    </source>
</reference>
<evidence type="ECO:0000313" key="3">
    <source>
        <dbReference type="Proteomes" id="UP001500962"/>
    </source>
</evidence>
<comment type="caution">
    <text evidence="2">The sequence shown here is derived from an EMBL/GenBank/DDBJ whole genome shotgun (WGS) entry which is preliminary data.</text>
</comment>
<keyword evidence="1" id="KW-0472">Membrane</keyword>
<reference evidence="2" key="1">
    <citation type="journal article" date="2014" name="Int. J. Syst. Evol. Microbiol.">
        <title>Complete genome sequence of Corynebacterium casei LMG S-19264T (=DSM 44701T), isolated from a smear-ripened cheese.</title>
        <authorList>
            <consortium name="US DOE Joint Genome Institute (JGI-PGF)"/>
            <person name="Walter F."/>
            <person name="Albersmeier A."/>
            <person name="Kalinowski J."/>
            <person name="Ruckert C."/>
        </authorList>
    </citation>
    <scope>NUCLEOTIDE SEQUENCE</scope>
    <source>
        <strain evidence="2">JCM 12289</strain>
    </source>
</reference>
<feature type="transmembrane region" description="Helical" evidence="1">
    <location>
        <begin position="15"/>
        <end position="35"/>
    </location>
</feature>
<keyword evidence="1" id="KW-1133">Transmembrane helix</keyword>
<evidence type="ECO:0000256" key="1">
    <source>
        <dbReference type="SAM" id="Phobius"/>
    </source>
</evidence>
<name>A0AAV3SDN1_HALDO</name>
<gene>
    <name evidence="2" type="ORF">GCM10008985_06340</name>
</gene>
<evidence type="ECO:0000313" key="2">
    <source>
        <dbReference type="EMBL" id="GAA0453321.1"/>
    </source>
</evidence>
<protein>
    <submittedName>
        <fullName evidence="2">Uncharacterized protein</fullName>
    </submittedName>
</protein>
<dbReference type="Proteomes" id="UP001500962">
    <property type="component" value="Unassembled WGS sequence"/>
</dbReference>
<dbReference type="EMBL" id="BAAADN010000009">
    <property type="protein sequence ID" value="GAA0453321.1"/>
    <property type="molecule type" value="Genomic_DNA"/>
</dbReference>
<keyword evidence="1" id="KW-0812">Transmembrane</keyword>
<proteinExistence type="predicted"/>
<dbReference type="AlphaFoldDB" id="A0AAV3SDN1"/>
<sequence length="54" mass="6003">MRDMDALLHLGFSHAQPIVLVVAAIATFAIGLWIGMRRRTDDGASTRFDEESDQ</sequence>